<dbReference type="Proteomes" id="UP000278241">
    <property type="component" value="Unassembled WGS sequence"/>
</dbReference>
<evidence type="ECO:0000313" key="2">
    <source>
        <dbReference type="Proteomes" id="UP000278241"/>
    </source>
</evidence>
<keyword evidence="2" id="KW-1185">Reference proteome</keyword>
<organism evidence="1 2">
    <name type="scientific">Enterobacter quasimori</name>
    <dbReference type="NCBI Taxonomy" id="2838947"/>
    <lineage>
        <taxon>Bacteria</taxon>
        <taxon>Pseudomonadati</taxon>
        <taxon>Pseudomonadota</taxon>
        <taxon>Gammaproteobacteria</taxon>
        <taxon>Enterobacterales</taxon>
        <taxon>Enterobacteriaceae</taxon>
        <taxon>Enterobacter</taxon>
    </lineage>
</organism>
<reference evidence="1 2" key="1">
    <citation type="submission" date="2018-12" db="EMBL/GenBank/DDBJ databases">
        <title>The Batch Genome Submission of Enterobacter spp. strains.</title>
        <authorList>
            <person name="Wei L."/>
            <person name="Wu W."/>
            <person name="Lin J."/>
            <person name="Zhang X."/>
            <person name="Feng Y."/>
            <person name="Zong Z."/>
        </authorList>
    </citation>
    <scope>NUCLEOTIDE SEQUENCE [LARGE SCALE GENOMIC DNA]</scope>
    <source>
        <strain evidence="1 2">WCHEM090044</strain>
    </source>
</reference>
<dbReference type="EMBL" id="RXRX01000018">
    <property type="protein sequence ID" value="RTN19042.1"/>
    <property type="molecule type" value="Genomic_DNA"/>
</dbReference>
<name>A0ABY0AMJ9_9ENTR</name>
<sequence length="150" mass="17011">MIKKTEISIELPPLDEQRLLVLKADTERAITILKANLNAKSFPKVENIDYTTIDPRIFNTLEQGWTAPPAFLIDAWFNQLKALFKEYGSDAKLGVLLGLQGRSADRRIRAYRNGAEIIPYGIWRTFLELTGRVVVDVKPVLGLFDSESFD</sequence>
<comment type="caution">
    <text evidence="1">The sequence shown here is derived from an EMBL/GenBank/DDBJ whole genome shotgun (WGS) entry which is preliminary data.</text>
</comment>
<accession>A0ABY0AMJ9</accession>
<dbReference type="RefSeq" id="WP_032666493.1">
    <property type="nucleotide sequence ID" value="NZ_RXRX01000018.1"/>
</dbReference>
<protein>
    <submittedName>
        <fullName evidence="1">Uncharacterized protein</fullName>
    </submittedName>
</protein>
<proteinExistence type="predicted"/>
<gene>
    <name evidence="1" type="ORF">EKN94_20935</name>
</gene>
<evidence type="ECO:0000313" key="1">
    <source>
        <dbReference type="EMBL" id="RTN19042.1"/>
    </source>
</evidence>